<feature type="compositionally biased region" description="Pro residues" evidence="1">
    <location>
        <begin position="1"/>
        <end position="22"/>
    </location>
</feature>
<dbReference type="EMBL" id="JAWRVI010000015">
    <property type="protein sequence ID" value="KAK4090578.1"/>
    <property type="molecule type" value="Genomic_DNA"/>
</dbReference>
<feature type="region of interest" description="Disordered" evidence="1">
    <location>
        <begin position="344"/>
        <end position="369"/>
    </location>
</feature>
<feature type="region of interest" description="Disordered" evidence="1">
    <location>
        <begin position="451"/>
        <end position="474"/>
    </location>
</feature>
<feature type="compositionally biased region" description="Basic and acidic residues" evidence="1">
    <location>
        <begin position="62"/>
        <end position="77"/>
    </location>
</feature>
<reference evidence="3 4" key="2">
    <citation type="journal article" date="2016" name="Front. Microbiol.">
        <title>Genome and transcriptome sequences reveal the specific parasitism of the nematophagous Purpureocillium lilacinum 36-1.</title>
        <authorList>
            <person name="Xie J."/>
            <person name="Li S."/>
            <person name="Mo C."/>
            <person name="Xiao X."/>
            <person name="Peng D."/>
            <person name="Wang G."/>
            <person name="Xiao Y."/>
        </authorList>
    </citation>
    <scope>NUCLEOTIDE SEQUENCE [LARGE SCALE GENOMIC DNA]</scope>
    <source>
        <strain evidence="3 4">36-1</strain>
    </source>
</reference>
<comment type="caution">
    <text evidence="3">The sequence shown here is derived from an EMBL/GenBank/DDBJ whole genome shotgun (WGS) entry which is preliminary data.</text>
</comment>
<sequence length="474" mass="51045">MAPSRPPPSNLPPCIRRPPPPSASAAASAASVCQAQPIHHLAAIPSHPHLNPPSPHLISPQPRKESTHGQKTHEHTHSIKCHPPPPGLALPQPTRTSLASRLLAPPPASPVTMPVPVPTHVPESRTTYATPAMSRSRPATASRPCASRRRRALVSPATLQPRRRHPISPSRRLRAVLRAPHSTAAFTLPRPFALALHWLWLFPACAASVVVVVVVDYLQNENASQVRPDVPNDLVSEQLAMRANAATPATTRVPAHLLHPVASAMPFSWPLRHPPYYTAMTASGYSQHNVDPMSGESPASSSSYRSAISRSHSSRPVQSMARLPFHLQHSSNSPHAFSHISFSAIEPPSPRPSTHGRRFPVPSPAEVKTPPLAVAGRLSPSHMPKHSPPNCQPSLTPANAARHATETRLKLPSELGATRPRTQPILQQPHPHRPPIDLITMDVTSVTQCVTAQPVSRPSNRCARPPINPTPGPG</sequence>
<evidence type="ECO:0000256" key="1">
    <source>
        <dbReference type="SAM" id="MobiDB-lite"/>
    </source>
</evidence>
<organism evidence="3 4">
    <name type="scientific">Purpureocillium lilacinum</name>
    <name type="common">Paecilomyces lilacinus</name>
    <dbReference type="NCBI Taxonomy" id="33203"/>
    <lineage>
        <taxon>Eukaryota</taxon>
        <taxon>Fungi</taxon>
        <taxon>Dikarya</taxon>
        <taxon>Ascomycota</taxon>
        <taxon>Pezizomycotina</taxon>
        <taxon>Sordariomycetes</taxon>
        <taxon>Hypocreomycetidae</taxon>
        <taxon>Hypocreales</taxon>
        <taxon>Ophiocordycipitaceae</taxon>
        <taxon>Purpureocillium</taxon>
    </lineage>
</organism>
<accession>A0A2U3DPX2</accession>
<name>A0A2U3DPX2_PURLI</name>
<dbReference type="Proteomes" id="UP001287286">
    <property type="component" value="Unassembled WGS sequence"/>
</dbReference>
<feature type="compositionally biased region" description="Low complexity" evidence="1">
    <location>
        <begin position="294"/>
        <end position="313"/>
    </location>
</feature>
<evidence type="ECO:0000313" key="3">
    <source>
        <dbReference type="EMBL" id="PWI64289.1"/>
    </source>
</evidence>
<protein>
    <submittedName>
        <fullName evidence="3">Uncharacterized protein</fullName>
    </submittedName>
</protein>
<dbReference type="Proteomes" id="UP000245956">
    <property type="component" value="Unassembled WGS sequence"/>
</dbReference>
<feature type="region of interest" description="Disordered" evidence="1">
    <location>
        <begin position="288"/>
        <end position="313"/>
    </location>
</feature>
<dbReference type="EMBL" id="LCWV01000073">
    <property type="protein sequence ID" value="PWI64289.1"/>
    <property type="molecule type" value="Genomic_DNA"/>
</dbReference>
<feature type="region of interest" description="Disordered" evidence="1">
    <location>
        <begin position="1"/>
        <end position="93"/>
    </location>
</feature>
<evidence type="ECO:0000313" key="4">
    <source>
        <dbReference type="Proteomes" id="UP000245956"/>
    </source>
</evidence>
<proteinExistence type="predicted"/>
<dbReference type="AlphaFoldDB" id="A0A2U3DPX2"/>
<gene>
    <name evidence="3" type="ORF">PCL_11292</name>
    <name evidence="2" type="ORF">Purlil1_5250</name>
</gene>
<keyword evidence="5" id="KW-1185">Reference proteome</keyword>
<evidence type="ECO:0000313" key="2">
    <source>
        <dbReference type="EMBL" id="KAK4090578.1"/>
    </source>
</evidence>
<reference evidence="3" key="1">
    <citation type="submission" date="2015-05" db="EMBL/GenBank/DDBJ databases">
        <authorList>
            <person name="Wang D.B."/>
            <person name="Wang M."/>
        </authorList>
    </citation>
    <scope>NUCLEOTIDE SEQUENCE</scope>
    <source>
        <strain evidence="3">36-1</strain>
    </source>
</reference>
<feature type="compositionally biased region" description="Low complexity" evidence="1">
    <location>
        <begin position="131"/>
        <end position="145"/>
    </location>
</feature>
<feature type="region of interest" description="Disordered" evidence="1">
    <location>
        <begin position="129"/>
        <end position="150"/>
    </location>
</feature>
<reference evidence="2" key="3">
    <citation type="submission" date="2023-11" db="EMBL/GenBank/DDBJ databases">
        <authorList>
            <person name="Beijen E."/>
            <person name="Ohm R.A."/>
        </authorList>
    </citation>
    <scope>NUCLEOTIDE SEQUENCE</scope>
    <source>
        <strain evidence="2">CBS 150709</strain>
    </source>
</reference>
<reference evidence="2 5" key="4">
    <citation type="journal article" date="2024" name="Microbiol. Resour. Announc.">
        <title>Genome annotations for the ascomycete fungi Trichoderma harzianum, Trichoderma aggressivum, and Purpureocillium lilacinum.</title>
        <authorList>
            <person name="Beijen E.P.W."/>
            <person name="Ohm R.A."/>
        </authorList>
    </citation>
    <scope>NUCLEOTIDE SEQUENCE [LARGE SCALE GENOMIC DNA]</scope>
    <source>
        <strain evidence="2 5">CBS 150709</strain>
    </source>
</reference>
<evidence type="ECO:0000313" key="5">
    <source>
        <dbReference type="Proteomes" id="UP001287286"/>
    </source>
</evidence>